<gene>
    <name evidence="3" type="ORF">B0T17DRAFT_620799</name>
</gene>
<evidence type="ECO:0000259" key="2">
    <source>
        <dbReference type="Pfam" id="PF07985"/>
    </source>
</evidence>
<feature type="domain" description="SRR1-like" evidence="2">
    <location>
        <begin position="76"/>
        <end position="241"/>
    </location>
</feature>
<comment type="caution">
    <text evidence="3">The sequence shown here is derived from an EMBL/GenBank/DDBJ whole genome shotgun (WGS) entry which is preliminary data.</text>
</comment>
<dbReference type="Proteomes" id="UP001174934">
    <property type="component" value="Unassembled WGS sequence"/>
</dbReference>
<accession>A0AA39WBM8</accession>
<organism evidence="3 4">
    <name type="scientific">Bombardia bombarda</name>
    <dbReference type="NCBI Taxonomy" id="252184"/>
    <lineage>
        <taxon>Eukaryota</taxon>
        <taxon>Fungi</taxon>
        <taxon>Dikarya</taxon>
        <taxon>Ascomycota</taxon>
        <taxon>Pezizomycotina</taxon>
        <taxon>Sordariomycetes</taxon>
        <taxon>Sordariomycetidae</taxon>
        <taxon>Sordariales</taxon>
        <taxon>Lasiosphaeriaceae</taxon>
        <taxon>Bombardia</taxon>
    </lineage>
</organism>
<dbReference type="Pfam" id="PF07985">
    <property type="entry name" value="SRR1"/>
    <property type="match status" value="1"/>
</dbReference>
<dbReference type="PANTHER" id="PTHR42080:SF3">
    <property type="entry name" value="SRR1-LIKE DOMAIN-CONTAINING PROTEIN"/>
    <property type="match status" value="1"/>
</dbReference>
<sequence length="284" mass="31758">MEATNITATSDSKATTANELVIDSIEDVDYESDMEGSTQSISSVDHEARQVFQKYKDEWEASEQRRALWSALSNSTVEIGPVNKIVAFACSSLSCQQKDDERKDRDRTAAVQHALILTLHEFFQSRIPSTGPAVQCFAQDPAYTNIDREILGEVGITVLEDPHAFLELDETSVVISISPDIPVREVTADLARPAMMIWDQVIWDQVEEEPDAAEVNAIDRQKTSREKDPDLPRLKKMTEDHYVETSMPRYHDSFGSGRYHASIYIRKTTTTPTRSETAEGGGIG</sequence>
<evidence type="ECO:0000313" key="3">
    <source>
        <dbReference type="EMBL" id="KAK0612643.1"/>
    </source>
</evidence>
<feature type="compositionally biased region" description="Basic and acidic residues" evidence="1">
    <location>
        <begin position="217"/>
        <end position="235"/>
    </location>
</feature>
<feature type="region of interest" description="Disordered" evidence="1">
    <location>
        <begin position="213"/>
        <end position="235"/>
    </location>
</feature>
<evidence type="ECO:0000313" key="4">
    <source>
        <dbReference type="Proteomes" id="UP001174934"/>
    </source>
</evidence>
<evidence type="ECO:0000256" key="1">
    <source>
        <dbReference type="SAM" id="MobiDB-lite"/>
    </source>
</evidence>
<dbReference type="EMBL" id="JAULSR010000009">
    <property type="protein sequence ID" value="KAK0612643.1"/>
    <property type="molecule type" value="Genomic_DNA"/>
</dbReference>
<keyword evidence="4" id="KW-1185">Reference proteome</keyword>
<protein>
    <recommendedName>
        <fullName evidence="2">SRR1-like domain-containing protein</fullName>
    </recommendedName>
</protein>
<dbReference type="AlphaFoldDB" id="A0AA39WBM8"/>
<proteinExistence type="predicted"/>
<reference evidence="3" key="1">
    <citation type="submission" date="2023-06" db="EMBL/GenBank/DDBJ databases">
        <title>Genome-scale phylogeny and comparative genomics of the fungal order Sordariales.</title>
        <authorList>
            <consortium name="Lawrence Berkeley National Laboratory"/>
            <person name="Hensen N."/>
            <person name="Bonometti L."/>
            <person name="Westerberg I."/>
            <person name="Brannstrom I.O."/>
            <person name="Guillou S."/>
            <person name="Cros-Aarteil S."/>
            <person name="Calhoun S."/>
            <person name="Haridas S."/>
            <person name="Kuo A."/>
            <person name="Mondo S."/>
            <person name="Pangilinan J."/>
            <person name="Riley R."/>
            <person name="LaButti K."/>
            <person name="Andreopoulos B."/>
            <person name="Lipzen A."/>
            <person name="Chen C."/>
            <person name="Yanf M."/>
            <person name="Daum C."/>
            <person name="Ng V."/>
            <person name="Clum A."/>
            <person name="Steindorff A."/>
            <person name="Ohm R."/>
            <person name="Martin F."/>
            <person name="Silar P."/>
            <person name="Natvig D."/>
            <person name="Lalanne C."/>
            <person name="Gautier V."/>
            <person name="Ament-velasquez S.L."/>
            <person name="Kruys A."/>
            <person name="Hutchinson M.I."/>
            <person name="Powell A.J."/>
            <person name="Barry K."/>
            <person name="Miller A.N."/>
            <person name="Grigoriev I.V."/>
            <person name="Debuchy R."/>
            <person name="Gladieux P."/>
            <person name="Thoren M.H."/>
            <person name="Johannesson H."/>
        </authorList>
    </citation>
    <scope>NUCLEOTIDE SEQUENCE</scope>
    <source>
        <strain evidence="3">SMH3391-2</strain>
    </source>
</reference>
<dbReference type="InterPro" id="IPR012942">
    <property type="entry name" value="SRR1-like"/>
</dbReference>
<dbReference type="PANTHER" id="PTHR42080">
    <property type="entry name" value="SRR1 DOMAIN-CONTAINING PROTEIN"/>
    <property type="match status" value="1"/>
</dbReference>
<name>A0AA39WBM8_9PEZI</name>